<gene>
    <name evidence="3" type="ORF">SDC9_61610</name>
</gene>
<dbReference type="NCBIfam" id="NF041155">
    <property type="entry name" value="encap_f1"/>
    <property type="match status" value="1"/>
</dbReference>
<keyword evidence="2" id="KW-1284">Encapsulin nanocompartment</keyword>
<comment type="caution">
    <text evidence="3">The sequence shown here is derived from an EMBL/GenBank/DDBJ whole genome shotgun (WGS) entry which is preliminary data.</text>
</comment>
<reference evidence="3" key="1">
    <citation type="submission" date="2019-08" db="EMBL/GenBank/DDBJ databases">
        <authorList>
            <person name="Kucharzyk K."/>
            <person name="Murdoch R.W."/>
            <person name="Higgins S."/>
            <person name="Loffler F."/>
        </authorList>
    </citation>
    <scope>NUCLEOTIDE SEQUENCE</scope>
</reference>
<dbReference type="EMBL" id="VSSQ01002411">
    <property type="protein sequence ID" value="MPM15242.1"/>
    <property type="molecule type" value="Genomic_DNA"/>
</dbReference>
<dbReference type="InterPro" id="IPR007544">
    <property type="entry name" value="ENCAP"/>
</dbReference>
<dbReference type="Gene3D" id="3.30.2400.30">
    <property type="match status" value="1"/>
</dbReference>
<dbReference type="PANTHER" id="PTHR37165:SF1">
    <property type="entry name" value="TYPE 1 ENCAPSULIN SHELL PROTEIN"/>
    <property type="match status" value="1"/>
</dbReference>
<sequence length="271" mass="29645">MSYLAREASNLSEDFWAELDAAVVSAAKKVLTGRRFLHLFGPLGIGTDSVAVDDADQLSEQAEDGLLVTAGRKYVQIPMIYDDFKIFAKDLESSKKAGFPIDFSKAIASASICAFKEDKLIYFGNQALGYTGLMTAGGANKINKKDWSKGENAFADVAASIEMLMAKSIYGTYSLVVSPDLYLQMQRLQAGTGLLEVERVEKLVDGHLYKTPVLGKEKAVLVCSEATNMDLVVGQDMAAAYLEQTELNHSFRILETAFPRIKREQAIVVFG</sequence>
<evidence type="ECO:0000256" key="1">
    <source>
        <dbReference type="ARBA" id="ARBA00033738"/>
    </source>
</evidence>
<proteinExistence type="predicted"/>
<organism evidence="3">
    <name type="scientific">bioreactor metagenome</name>
    <dbReference type="NCBI Taxonomy" id="1076179"/>
    <lineage>
        <taxon>unclassified sequences</taxon>
        <taxon>metagenomes</taxon>
        <taxon>ecological metagenomes</taxon>
    </lineage>
</organism>
<dbReference type="GO" id="GO:0140737">
    <property type="term" value="C:encapsulin nanocompartment"/>
    <property type="evidence" value="ECO:0007669"/>
    <property type="project" value="UniProtKB-SubCell"/>
</dbReference>
<comment type="subcellular location">
    <subcellularLocation>
        <location evidence="1">Encapsulin nanocompartment</location>
    </subcellularLocation>
</comment>
<dbReference type="PIRSF" id="PIRSF019254">
    <property type="entry name" value="CFP29"/>
    <property type="match status" value="1"/>
</dbReference>
<dbReference type="GO" id="GO:0016787">
    <property type="term" value="F:hydrolase activity"/>
    <property type="evidence" value="ECO:0007669"/>
    <property type="project" value="UniProtKB-KW"/>
</dbReference>
<evidence type="ECO:0000256" key="2">
    <source>
        <dbReference type="ARBA" id="ARBA00033787"/>
    </source>
</evidence>
<dbReference type="Pfam" id="PF04454">
    <property type="entry name" value="Linocin_M18"/>
    <property type="match status" value="1"/>
</dbReference>
<dbReference type="InterPro" id="IPR051429">
    <property type="entry name" value="Encapsulin_nc"/>
</dbReference>
<protein>
    <submittedName>
        <fullName evidence="3">Maritimacin</fullName>
        <ecNumber evidence="3">3.4.-.-</ecNumber>
    </submittedName>
</protein>
<evidence type="ECO:0000313" key="3">
    <source>
        <dbReference type="EMBL" id="MPM15242.1"/>
    </source>
</evidence>
<dbReference type="Gene3D" id="3.30.2320.10">
    <property type="entry name" value="hypothetical protein PF0899 domain"/>
    <property type="match status" value="1"/>
</dbReference>
<dbReference type="PANTHER" id="PTHR37165">
    <property type="entry name" value="PEPTIDASE U56 FAMILY"/>
    <property type="match status" value="1"/>
</dbReference>
<keyword evidence="3" id="KW-0378">Hydrolase</keyword>
<dbReference type="AlphaFoldDB" id="A0A644XG91"/>
<name>A0A644XG91_9ZZZZ</name>
<accession>A0A644XG91</accession>
<dbReference type="EC" id="3.4.-.-" evidence="3"/>